<evidence type="ECO:0000313" key="3">
    <source>
        <dbReference type="Proteomes" id="UP000027734"/>
    </source>
</evidence>
<reference evidence="2 3" key="1">
    <citation type="submission" date="2014-01" db="EMBL/GenBank/DDBJ databases">
        <title>Sulfitobacter donghicola JCM 14565 Genome Sequencing.</title>
        <authorList>
            <person name="Lai Q."/>
            <person name="Hong Z."/>
        </authorList>
    </citation>
    <scope>NUCLEOTIDE SEQUENCE [LARGE SCALE GENOMIC DNA]</scope>
    <source>
        <strain evidence="2 3">JCM 14565</strain>
    </source>
</reference>
<dbReference type="AlphaFoldDB" id="A0A073IIR8"/>
<dbReference type="OrthoDB" id="9950027at2"/>
<accession>A0A073IIR8</accession>
<gene>
    <name evidence="2" type="ORF">DSW25_10020</name>
</gene>
<keyword evidence="3" id="KW-1185">Reference proteome</keyword>
<keyword evidence="1" id="KW-0732">Signal</keyword>
<name>A0A073IIR8_9RHOB</name>
<dbReference type="EMBL" id="JAMC01000003">
    <property type="protein sequence ID" value="KEJ89649.1"/>
    <property type="molecule type" value="Genomic_DNA"/>
</dbReference>
<dbReference type="Proteomes" id="UP000027734">
    <property type="component" value="Unassembled WGS sequence"/>
</dbReference>
<dbReference type="PROSITE" id="PS51257">
    <property type="entry name" value="PROKAR_LIPOPROTEIN"/>
    <property type="match status" value="1"/>
</dbReference>
<evidence type="ECO:0008006" key="4">
    <source>
        <dbReference type="Google" id="ProtNLM"/>
    </source>
</evidence>
<organism evidence="2 3">
    <name type="scientific">Sulfitobacter donghicola DSW-25 = KCTC 12864 = JCM 14565</name>
    <dbReference type="NCBI Taxonomy" id="1300350"/>
    <lineage>
        <taxon>Bacteria</taxon>
        <taxon>Pseudomonadati</taxon>
        <taxon>Pseudomonadota</taxon>
        <taxon>Alphaproteobacteria</taxon>
        <taxon>Rhodobacterales</taxon>
        <taxon>Roseobacteraceae</taxon>
        <taxon>Sulfitobacter</taxon>
    </lineage>
</organism>
<feature type="chain" id="PRO_5001691219" description="Lipoprotein" evidence="1">
    <location>
        <begin position="19"/>
        <end position="184"/>
    </location>
</feature>
<dbReference type="RefSeq" id="WP_025060191.1">
    <property type="nucleotide sequence ID" value="NZ_JAMC01000003.1"/>
</dbReference>
<feature type="signal peptide" evidence="1">
    <location>
        <begin position="1"/>
        <end position="18"/>
    </location>
</feature>
<protein>
    <recommendedName>
        <fullName evidence="4">Lipoprotein</fullName>
    </recommendedName>
</protein>
<dbReference type="eggNOG" id="ENOG5030TJJ">
    <property type="taxonomic scope" value="Bacteria"/>
</dbReference>
<sequence>MRKLGIAAGMGLALGVLAGCAVEQDPFAAKALQKGEQLGIQNIIAANPGKKACFEYEAASNSCSSIITARVEGNRMITQEIAALKIPGSNNTQRVELITNSTIQDGKSCARANDLSVVGRDTASAFVLAGSRQLINEFGGSFCGTYFRSGNGYVVSTVGANGEPFPPGDTRFQFISGDAKLRAQ</sequence>
<proteinExistence type="predicted"/>
<evidence type="ECO:0000256" key="1">
    <source>
        <dbReference type="SAM" id="SignalP"/>
    </source>
</evidence>
<evidence type="ECO:0000313" key="2">
    <source>
        <dbReference type="EMBL" id="KEJ89649.1"/>
    </source>
</evidence>
<comment type="caution">
    <text evidence="2">The sequence shown here is derived from an EMBL/GenBank/DDBJ whole genome shotgun (WGS) entry which is preliminary data.</text>
</comment>